<feature type="signal peptide" evidence="2">
    <location>
        <begin position="1"/>
        <end position="41"/>
    </location>
</feature>
<evidence type="ECO:0000313" key="3">
    <source>
        <dbReference type="EMBL" id="QTD50846.1"/>
    </source>
</evidence>
<dbReference type="Pfam" id="PF10807">
    <property type="entry name" value="DUF2541"/>
    <property type="match status" value="1"/>
</dbReference>
<protein>
    <recommendedName>
        <fullName evidence="5">AMIN domain-containing protein</fullName>
    </recommendedName>
</protein>
<organism evidence="3 4">
    <name type="scientific">Sulfidibacter corallicola</name>
    <dbReference type="NCBI Taxonomy" id="2818388"/>
    <lineage>
        <taxon>Bacteria</taxon>
        <taxon>Pseudomonadati</taxon>
        <taxon>Acidobacteriota</taxon>
        <taxon>Holophagae</taxon>
        <taxon>Acanthopleuribacterales</taxon>
        <taxon>Acanthopleuribacteraceae</taxon>
        <taxon>Sulfidibacter</taxon>
    </lineage>
</organism>
<dbReference type="AlphaFoldDB" id="A0A8A4TLL2"/>
<accession>A0A8A4TLL2</accession>
<evidence type="ECO:0000313" key="4">
    <source>
        <dbReference type="Proteomes" id="UP000663929"/>
    </source>
</evidence>
<feature type="chain" id="PRO_5035196628" description="AMIN domain-containing protein" evidence="2">
    <location>
        <begin position="42"/>
        <end position="149"/>
    </location>
</feature>
<evidence type="ECO:0000256" key="1">
    <source>
        <dbReference type="ARBA" id="ARBA00022729"/>
    </source>
</evidence>
<reference evidence="3" key="1">
    <citation type="submission" date="2021-03" db="EMBL/GenBank/DDBJ databases">
        <title>Acanthopleuribacteraceae sp. M133.</title>
        <authorList>
            <person name="Wang G."/>
        </authorList>
    </citation>
    <scope>NUCLEOTIDE SEQUENCE</scope>
    <source>
        <strain evidence="3">M133</strain>
    </source>
</reference>
<dbReference type="EMBL" id="CP071793">
    <property type="protein sequence ID" value="QTD50846.1"/>
    <property type="molecule type" value="Genomic_DNA"/>
</dbReference>
<keyword evidence="1 2" id="KW-0732">Signal</keyword>
<evidence type="ECO:0000256" key="2">
    <source>
        <dbReference type="SAM" id="SignalP"/>
    </source>
</evidence>
<sequence>MNHRSWNQVFEARRRKAVGMLARCALLVGLATLAVSAPVFAGDWDNLGRREVKNRAERDQITVTRKDGRFSKIKLKVLKSGVTFYDVKIHFGNGEVFDVSLRDFIKAGGETRVIDLPGKKRIIKKVVFVYKSKAKRKKNRATVVLYGRH</sequence>
<evidence type="ECO:0008006" key="5">
    <source>
        <dbReference type="Google" id="ProtNLM"/>
    </source>
</evidence>
<dbReference type="KEGG" id="scor:J3U87_00125"/>
<name>A0A8A4TLL2_SULCO</name>
<gene>
    <name evidence="3" type="ORF">J3U87_00125</name>
</gene>
<dbReference type="InterPro" id="IPR020240">
    <property type="entry name" value="UPF0412_YaaI"/>
</dbReference>
<dbReference type="Proteomes" id="UP000663929">
    <property type="component" value="Chromosome"/>
</dbReference>
<keyword evidence="4" id="KW-1185">Reference proteome</keyword>
<dbReference type="RefSeq" id="WP_237380933.1">
    <property type="nucleotide sequence ID" value="NZ_CP071793.1"/>
</dbReference>
<proteinExistence type="predicted"/>